<dbReference type="InterPro" id="IPR014030">
    <property type="entry name" value="Ketoacyl_synth_N"/>
</dbReference>
<dbReference type="Pfam" id="PF02801">
    <property type="entry name" value="Ketoacyl-synt_C"/>
    <property type="match status" value="2"/>
</dbReference>
<dbReference type="GO" id="GO:0004315">
    <property type="term" value="F:3-oxoacyl-[acyl-carrier-protein] synthase activity"/>
    <property type="evidence" value="ECO:0007669"/>
    <property type="project" value="InterPro"/>
</dbReference>
<dbReference type="EC" id="2.3.1.165" evidence="9"/>
<dbReference type="GO" id="GO:0047879">
    <property type="term" value="F:erythronolide synthase activity"/>
    <property type="evidence" value="ECO:0007669"/>
    <property type="project" value="UniProtKB-EC"/>
</dbReference>
<keyword evidence="2" id="KW-0597">Phosphoprotein</keyword>
<evidence type="ECO:0000256" key="4">
    <source>
        <dbReference type="ARBA" id="ARBA00054155"/>
    </source>
</evidence>
<keyword evidence="1" id="KW-0596">Phosphopantetheine</keyword>
<evidence type="ECO:0000256" key="3">
    <source>
        <dbReference type="ARBA" id="ARBA00022679"/>
    </source>
</evidence>
<dbReference type="PANTHER" id="PTHR43775:SF37">
    <property type="entry name" value="SI:DKEY-61P9.11"/>
    <property type="match status" value="1"/>
</dbReference>
<dbReference type="InterPro" id="IPR057326">
    <property type="entry name" value="KR_dom"/>
</dbReference>
<dbReference type="Gene3D" id="3.10.129.110">
    <property type="entry name" value="Polyketide synthase dehydratase"/>
    <property type="match status" value="1"/>
</dbReference>
<dbReference type="EC" id="2.3.1.94" evidence="9"/>
<dbReference type="CDD" id="cd00833">
    <property type="entry name" value="PKS"/>
    <property type="match status" value="2"/>
</dbReference>
<sequence>MINRETQLSPAKQALLQIRELKRQLAAARHTPTTDIAIVSTACRFPQSAETPEAYWEMLRAGQSQISEIPGDRWDLEAFYDEDSQVPGKMYARWGAFLNRVDSFDAEFFGISPREATWVDPQQRLLMETSWEALERAGWTDSSLSRKTGVFIGWMHNDYQNEASDSFLNLNPYIATGAAGSFLSGRLAYYLGLEGPSLAIDTACSSSLVALHLACLSLSSGECDAALVGGVNVIVSPTTNILTCKLQALSPHGHSLAFDARADGYVRGEGCGVVAIKRLEDAERAGDPILAVIRGTAVGHNGMSNGLTVPNSQAQERVIREALQRARVSPSEIDYLEAHGTGTSLGDPIELHAAAAALGENRDASRPLYVGSVKTNIGHLEAAAGMAGLIKVVTSLQHGQIPQHLNFEQPNPHISWDKIPVQVLTNPLEWNADQTRLAGVSAFGMSGTNAHVVIAGYSHRSASNAAPISRNGSATIAASATTNGHSKNGDSQPASRSPQLITLSGRNEDALYQQIRQTIPWLENKSSDEFIDAAYTLSAGRTHFDHRLALVADSAEQAAQRLRDASRSETAEHVYVGHAAKSPRVCWQFTGQGAQYLQMAESLYRENEQFRNAIDECEQWSQELRGESLLQVMFGDEEALNDTRWTQPAIFAVQKGLCEVLSLWGLKPDYVMGHSVGQYAAACTAGVMTWEQGFFLICERGRCISELERAGVMYAIFAPADQVDDAIAAHPEVSLAARNGTHQVISGKTTPVERLAAEFTERGIRCKQLQTSHAFHSALMDPALNPFEKQAAQVAYKQAAIPLVCNVTGDILPADFEFTPAYWANHIREAVRYSDGLQALQSEGCEILLELGPQGVLTNMARAVWSGEPASLISCLQKKTEDTTTLLEAIGQLYVHGVKPDFRQLYSEKRRILVGPTYPFQRRRFWGPPKPKASHAISHTAHPLLGSPYSLAGVTDEKRFESVIEPDSPAWLPDHSVMDDVIFPGAALLEMAMAAGEGQQIQNAVFEAPVQPQGRTRLQSVLKTSDGKQSFEVYAAAEGEQAPWRRHFRCELAAASSPSSTVDLVSLKQQFSESIDPTEFYETLAGIGLNYGAAFRVIESLATSETGVLAQLQLRGDVRGYQLPPTLLDGALHSLAVGLLRDPDSDLFLPAGVGELNSSAALTDELWCHAEWTQPTGDERFADLTLYNADGVSLLEIRDLKVKRLSRAALRKSRKDQPTRLLYDIRWQDYRLPDNSLDPKTWLVVAASEQAGAPSVTEADALGMLLTERGHRAVHVDLAGESGELVEQEGRFLIDGHDASQWTQLLTELKAADISTLDGIAWHIDSKSDQSPLAVADQHCMSVITAINAFTKAGIRGIECGFQIVTCDGVSTGADSLPVIPAHSQFWGFGRSLAAEQPTFQIRLVDQSSAVDSDSSPKAAFLADYVLNSTPENQIAIRNGQYFIPRLQRVSSDEAEQVNFPISSEGACLITGGLGMLGQETARWLAAQGAGHLVLVSRRPPNEATVATIEEIRSAGTEITVAQADSSDREAMSALLKRFGTDLPPLKGVVHAAGVLQDGLIADQTSERFEKVLSPKVIGAQLLHELTEPMELDFFILYSSAASMLGSPGQTNYSTANGYLDGLAQSRIQAGLPALSLNWGPWTIGMAADENIARRMELQGIVPLDVSAHQVLPHALSQGISQGLVLDVDWRRLNAASGGMSPPLLADVMPARKRSAGASSEFIKKLRALPVHERRDSLRDSIQLEFQAILGSDELPATDRPVIEFGLDSLMAVEFSSRLQSLVGEEYAIAPTMLFDYPTIDAITGYVLEQLGDDETPSPAAEVAKGTAPTAAEQSSAPRVLERDNIALVGLSCRFPGASNAREYWQNLIDGVDAVCEIPADRWDVDRFYSKDREPGKMYCREGGFVDGIDQFAAEFFNLSWDEACWIDPQHRMLLENCWSALEDAGLPPGSLPDPAVGVFMGIMSSDYAFLPKLEDQELLEQFQGAGFSHSAGVGRISHFFGFEGPSVSVDTASSSSLVAVFQAMRALQERQCNLALAGGVNAILAPVNTLLMSNAGLLSPDGRCKSFSAAADGFGRGEGCGVVVMKREQDAIRDGDRILATLRGGAVAHNGTSGGVTMPNGPAQSRLIRAAWEDAGLPPQSAQYLEAHGTGTAYGDPMELNAAAAVLGRGRPKDNPLLVGSVKANISHLEAAGGISGLIKTVLALHHGYIPRQLHFDEPSPHIRWKRLPVRMVTDGAVWPETDERIAAVTALGLSGTNAHVVLSAKSVTTSPVSVSESEIATDDKPELLLWSARTPTALKAMAGEHRDYLQNNLQLSLADVAGTLAQGRTAFEYRLALTSHSMTDLIEQLEQAGEFNLENGRFCESDNGIAGQADCNVKQTWQFEPMTTSELTFASRLYSSEPVFQEAAKSLLQSLREYQSQTKTRETPTTADEVEQVLRNASAIEELSSSGQVVLEFVCQWGLSQLLERAGATAEKVAGYGIGQYTAACLAGSLKAEDAICLIYEQARVQNSDDLDKFEAIADRYDFYPPAKTLWCSLDGEMVPVHRSPGGSYWKRFAAAQLEATPPIRLDEDQKSGIVIRFAGNRSQHVNHAEDTTNTSKRERNVFCEQSVSPEKSLRKLLGDLFVAGCAIDPTRLSSQRNRRVSLPTYPFERKRYWITDLISKPSRAD</sequence>
<evidence type="ECO:0000313" key="10">
    <source>
        <dbReference type="Proteomes" id="UP000006860"/>
    </source>
</evidence>
<dbReference type="EMBL" id="CP002546">
    <property type="protein sequence ID" value="ADY60748.1"/>
    <property type="molecule type" value="Genomic_DNA"/>
</dbReference>
<evidence type="ECO:0000313" key="9">
    <source>
        <dbReference type="EMBL" id="ADY60748.1"/>
    </source>
</evidence>
<dbReference type="InterPro" id="IPR049551">
    <property type="entry name" value="PKS_DH_C"/>
</dbReference>
<dbReference type="SMART" id="SM00823">
    <property type="entry name" value="PKS_PP"/>
    <property type="match status" value="1"/>
</dbReference>
<dbReference type="STRING" id="756272.Plabr_3151"/>
<dbReference type="PROSITE" id="PS52004">
    <property type="entry name" value="KS3_2"/>
    <property type="match status" value="2"/>
</dbReference>
<dbReference type="InterPro" id="IPR016036">
    <property type="entry name" value="Malonyl_transacylase_ACP-bd"/>
</dbReference>
<keyword evidence="9" id="KW-0012">Acyltransferase</keyword>
<dbReference type="SUPFAM" id="SSF51735">
    <property type="entry name" value="NAD(P)-binding Rossmann-fold domains"/>
    <property type="match status" value="2"/>
</dbReference>
<dbReference type="RefSeq" id="WP_013629469.1">
    <property type="nucleotide sequence ID" value="NC_015174.1"/>
</dbReference>
<dbReference type="Pfam" id="PF00550">
    <property type="entry name" value="PP-binding"/>
    <property type="match status" value="1"/>
</dbReference>
<dbReference type="KEGG" id="pbs:Plabr_3151"/>
<feature type="active site" description="Proton acceptor; for dehydratase activity" evidence="5">
    <location>
        <position position="975"/>
    </location>
</feature>
<evidence type="ECO:0000256" key="1">
    <source>
        <dbReference type="ARBA" id="ARBA00022450"/>
    </source>
</evidence>
<dbReference type="InterPro" id="IPR018201">
    <property type="entry name" value="Ketoacyl_synth_AS"/>
</dbReference>
<dbReference type="Pfam" id="PF00698">
    <property type="entry name" value="Acyl_transf_1"/>
    <property type="match status" value="1"/>
</dbReference>
<dbReference type="SUPFAM" id="SSF55048">
    <property type="entry name" value="Probable ACP-binding domain of malonyl-CoA ACP transacylase"/>
    <property type="match status" value="1"/>
</dbReference>
<dbReference type="FunFam" id="3.40.47.10:FF:000019">
    <property type="entry name" value="Polyketide synthase type I"/>
    <property type="match status" value="2"/>
</dbReference>
<dbReference type="InterPro" id="IPR036736">
    <property type="entry name" value="ACP-like_sf"/>
</dbReference>
<dbReference type="HOGENOM" id="CLU_000022_35_2_0"/>
<keyword evidence="3 9" id="KW-0808">Transferase</keyword>
<feature type="region of interest" description="C-terminal hotdog fold" evidence="5">
    <location>
        <begin position="1072"/>
        <end position="1211"/>
    </location>
</feature>
<dbReference type="SMART" id="SM00825">
    <property type="entry name" value="PKS_KS"/>
    <property type="match status" value="2"/>
</dbReference>
<evidence type="ECO:0000256" key="5">
    <source>
        <dbReference type="PROSITE-ProRule" id="PRU01363"/>
    </source>
</evidence>
<dbReference type="GO" id="GO:0006633">
    <property type="term" value="P:fatty acid biosynthetic process"/>
    <property type="evidence" value="ECO:0007669"/>
    <property type="project" value="InterPro"/>
</dbReference>
<dbReference type="Pfam" id="PF08659">
    <property type="entry name" value="KR"/>
    <property type="match status" value="1"/>
</dbReference>
<comment type="function">
    <text evidence="4">Involved in production of the polyketide antibiotic thailandamide.</text>
</comment>
<dbReference type="PROSITE" id="PS00606">
    <property type="entry name" value="KS3_1"/>
    <property type="match status" value="1"/>
</dbReference>
<dbReference type="Gene3D" id="3.30.70.3290">
    <property type="match status" value="2"/>
</dbReference>
<dbReference type="SMART" id="SM00826">
    <property type="entry name" value="PKS_DH"/>
    <property type="match status" value="1"/>
</dbReference>
<feature type="domain" description="PKS/mFAS DH" evidence="8">
    <location>
        <begin position="942"/>
        <end position="1211"/>
    </location>
</feature>
<gene>
    <name evidence="9" type="ordered locus">Plabr_3151</name>
</gene>
<proteinExistence type="predicted"/>
<dbReference type="OrthoDB" id="219272at2"/>
<dbReference type="SUPFAM" id="SSF52151">
    <property type="entry name" value="FabD/lysophospholipase-like"/>
    <property type="match status" value="2"/>
</dbReference>
<feature type="domain" description="Carrier" evidence="6">
    <location>
        <begin position="1733"/>
        <end position="1811"/>
    </location>
</feature>
<dbReference type="Pfam" id="PF22621">
    <property type="entry name" value="CurL-like_PKS_C"/>
    <property type="match status" value="2"/>
</dbReference>
<protein>
    <submittedName>
        <fullName evidence="9">6-methylsalicylic acid synthase., 6-deoxyerythronolide-B synthase</fullName>
        <ecNumber evidence="9">2.3.1.165</ecNumber>
        <ecNumber evidence="9">2.3.1.94</ecNumber>
    </submittedName>
</protein>
<dbReference type="InterPro" id="IPR013968">
    <property type="entry name" value="PKS_KR"/>
</dbReference>
<dbReference type="Gene3D" id="1.10.1200.10">
    <property type="entry name" value="ACP-like"/>
    <property type="match status" value="1"/>
</dbReference>
<dbReference type="Gene3D" id="3.40.50.720">
    <property type="entry name" value="NAD(P)-binding Rossmann-like Domain"/>
    <property type="match status" value="1"/>
</dbReference>
<evidence type="ECO:0000256" key="2">
    <source>
        <dbReference type="ARBA" id="ARBA00022553"/>
    </source>
</evidence>
<feature type="domain" description="Ketosynthase family 3 (KS3)" evidence="7">
    <location>
        <begin position="1843"/>
        <end position="2266"/>
    </location>
</feature>
<dbReference type="InterPro" id="IPR014031">
    <property type="entry name" value="Ketoacyl_synth_C"/>
</dbReference>
<dbReference type="SUPFAM" id="SSF53901">
    <property type="entry name" value="Thiolase-like"/>
    <property type="match status" value="2"/>
</dbReference>
<dbReference type="SMART" id="SM00827">
    <property type="entry name" value="PKS_AT"/>
    <property type="match status" value="1"/>
</dbReference>
<name>F0SIS4_RUBBR</name>
<dbReference type="CDD" id="cd08955">
    <property type="entry name" value="KR_2_FAS_SDR_x"/>
    <property type="match status" value="1"/>
</dbReference>
<dbReference type="InterPro" id="IPR036291">
    <property type="entry name" value="NAD(P)-bd_dom_sf"/>
</dbReference>
<evidence type="ECO:0000259" key="6">
    <source>
        <dbReference type="PROSITE" id="PS50075"/>
    </source>
</evidence>
<dbReference type="Proteomes" id="UP000006860">
    <property type="component" value="Chromosome"/>
</dbReference>
<reference evidence="10" key="1">
    <citation type="submission" date="2011-02" db="EMBL/GenBank/DDBJ databases">
        <title>The complete genome of Planctomyces brasiliensis DSM 5305.</title>
        <authorList>
            <person name="Lucas S."/>
            <person name="Copeland A."/>
            <person name="Lapidus A."/>
            <person name="Bruce D."/>
            <person name="Goodwin L."/>
            <person name="Pitluck S."/>
            <person name="Kyrpides N."/>
            <person name="Mavromatis K."/>
            <person name="Pagani I."/>
            <person name="Ivanova N."/>
            <person name="Ovchinnikova G."/>
            <person name="Lu M."/>
            <person name="Detter J.C."/>
            <person name="Han C."/>
            <person name="Land M."/>
            <person name="Hauser L."/>
            <person name="Markowitz V."/>
            <person name="Cheng J.-F."/>
            <person name="Hugenholtz P."/>
            <person name="Woyke T."/>
            <person name="Wu D."/>
            <person name="Tindall B."/>
            <person name="Pomrenke H.G."/>
            <person name="Brambilla E."/>
            <person name="Klenk H.-P."/>
            <person name="Eisen J.A."/>
        </authorList>
    </citation>
    <scope>NUCLEOTIDE SEQUENCE [LARGE SCALE GENOMIC DNA]</scope>
    <source>
        <strain evidence="10">ATCC 49424 / DSM 5305 / JCM 21570 / NBRC 103401 / IFAM 1448</strain>
    </source>
</reference>
<dbReference type="GO" id="GO:0050641">
    <property type="term" value="F:6-methylsalicylic acid synthase activity"/>
    <property type="evidence" value="ECO:0007669"/>
    <property type="project" value="UniProtKB-EC"/>
</dbReference>
<dbReference type="PROSITE" id="PS52019">
    <property type="entry name" value="PKS_MFAS_DH"/>
    <property type="match status" value="1"/>
</dbReference>
<feature type="region of interest" description="N-terminal hotdog fold" evidence="5">
    <location>
        <begin position="942"/>
        <end position="1059"/>
    </location>
</feature>
<dbReference type="Gene3D" id="3.40.366.10">
    <property type="entry name" value="Malonyl-Coenzyme A Acyl Carrier Protein, domain 2"/>
    <property type="match status" value="2"/>
</dbReference>
<dbReference type="eggNOG" id="COG3321">
    <property type="taxonomic scope" value="Bacteria"/>
</dbReference>
<dbReference type="InterPro" id="IPR049900">
    <property type="entry name" value="PKS_mFAS_DH"/>
</dbReference>
<dbReference type="InterPro" id="IPR016039">
    <property type="entry name" value="Thiolase-like"/>
</dbReference>
<dbReference type="Gene3D" id="3.40.47.10">
    <property type="match status" value="2"/>
</dbReference>
<dbReference type="Pfam" id="PF21089">
    <property type="entry name" value="PKS_DH_N"/>
    <property type="match status" value="1"/>
</dbReference>
<organism evidence="9 10">
    <name type="scientific">Rubinisphaera brasiliensis (strain ATCC 49424 / DSM 5305 / JCM 21570 / IAM 15109 / NBRC 103401 / IFAM 1448)</name>
    <name type="common">Planctomyces brasiliensis</name>
    <dbReference type="NCBI Taxonomy" id="756272"/>
    <lineage>
        <taxon>Bacteria</taxon>
        <taxon>Pseudomonadati</taxon>
        <taxon>Planctomycetota</taxon>
        <taxon>Planctomycetia</taxon>
        <taxon>Planctomycetales</taxon>
        <taxon>Planctomycetaceae</taxon>
        <taxon>Rubinisphaera</taxon>
    </lineage>
</organism>
<dbReference type="InterPro" id="IPR016035">
    <property type="entry name" value="Acyl_Trfase/lysoPLipase"/>
</dbReference>
<evidence type="ECO:0000259" key="7">
    <source>
        <dbReference type="PROSITE" id="PS52004"/>
    </source>
</evidence>
<dbReference type="Pfam" id="PF00109">
    <property type="entry name" value="ketoacyl-synt"/>
    <property type="match status" value="2"/>
</dbReference>
<dbReference type="PROSITE" id="PS50075">
    <property type="entry name" value="CARRIER"/>
    <property type="match status" value="1"/>
</dbReference>
<dbReference type="InterPro" id="IPR009081">
    <property type="entry name" value="PP-bd_ACP"/>
</dbReference>
<evidence type="ECO:0000259" key="8">
    <source>
        <dbReference type="PROSITE" id="PS52019"/>
    </source>
</evidence>
<keyword evidence="10" id="KW-1185">Reference proteome</keyword>
<feature type="active site" description="Proton donor; for dehydratase activity" evidence="5">
    <location>
        <position position="1129"/>
    </location>
</feature>
<dbReference type="Pfam" id="PF14765">
    <property type="entry name" value="PS-DH"/>
    <property type="match status" value="1"/>
</dbReference>
<dbReference type="InterPro" id="IPR020841">
    <property type="entry name" value="PKS_Beta-ketoAc_synthase_dom"/>
</dbReference>
<dbReference type="GO" id="GO:0004312">
    <property type="term" value="F:fatty acid synthase activity"/>
    <property type="evidence" value="ECO:0007669"/>
    <property type="project" value="TreeGrafter"/>
</dbReference>
<dbReference type="InterPro" id="IPR050091">
    <property type="entry name" value="PKS_NRPS_Biosynth_Enz"/>
</dbReference>
<dbReference type="eggNOG" id="COG1028">
    <property type="taxonomic scope" value="Bacteria"/>
</dbReference>
<feature type="domain" description="Ketosynthase family 3 (KS3)" evidence="7">
    <location>
        <begin position="33"/>
        <end position="456"/>
    </location>
</feature>
<accession>F0SIS4</accession>
<dbReference type="InterPro" id="IPR020806">
    <property type="entry name" value="PKS_PP-bd"/>
</dbReference>
<dbReference type="InterPro" id="IPR014043">
    <property type="entry name" value="Acyl_transferase_dom"/>
</dbReference>
<dbReference type="SUPFAM" id="SSF47336">
    <property type="entry name" value="ACP-like"/>
    <property type="match status" value="1"/>
</dbReference>
<dbReference type="InterPro" id="IPR049552">
    <property type="entry name" value="PKS_DH_N"/>
</dbReference>
<dbReference type="InterPro" id="IPR042104">
    <property type="entry name" value="PKS_dehydratase_sf"/>
</dbReference>
<dbReference type="InterPro" id="IPR001227">
    <property type="entry name" value="Ac_transferase_dom_sf"/>
</dbReference>
<dbReference type="SMART" id="SM00822">
    <property type="entry name" value="PKS_KR"/>
    <property type="match status" value="1"/>
</dbReference>
<dbReference type="GO" id="GO:0031177">
    <property type="term" value="F:phosphopantetheine binding"/>
    <property type="evidence" value="ECO:0007669"/>
    <property type="project" value="InterPro"/>
</dbReference>
<dbReference type="InterPro" id="IPR020807">
    <property type="entry name" value="PKS_DH"/>
</dbReference>
<dbReference type="PANTHER" id="PTHR43775">
    <property type="entry name" value="FATTY ACID SYNTHASE"/>
    <property type="match status" value="1"/>
</dbReference>